<dbReference type="AlphaFoldDB" id="A0AAP2DQG4"/>
<dbReference type="Proteomes" id="UP001319200">
    <property type="component" value="Unassembled WGS sequence"/>
</dbReference>
<protein>
    <submittedName>
        <fullName evidence="1">Uncharacterized protein</fullName>
    </submittedName>
</protein>
<evidence type="ECO:0000313" key="1">
    <source>
        <dbReference type="EMBL" id="MBT1699347.1"/>
    </source>
</evidence>
<sequence length="154" mass="17390">MPQENRPFTLKPENLQKIFNALNDANESLKPYLISLTQAERQALPKMSEGTLPFVQMALEYARKNPGLVPVYIDVNELKTDLQTVEGLLRIFKPVEELYHNLNDTITLSGSEAFMASLAFYNSVKHATKINIPGTKVISEDLKMCFSKQEQKSA</sequence>
<name>A0AAP2DQG4_9BACT</name>
<accession>A0AAP2DQG4</accession>
<evidence type="ECO:0000313" key="2">
    <source>
        <dbReference type="Proteomes" id="UP001319200"/>
    </source>
</evidence>
<comment type="caution">
    <text evidence="1">The sequence shown here is derived from an EMBL/GenBank/DDBJ whole genome shotgun (WGS) entry which is preliminary data.</text>
</comment>
<organism evidence="1 2">
    <name type="scientific">Chryseosolibacter histidini</name>
    <dbReference type="NCBI Taxonomy" id="2782349"/>
    <lineage>
        <taxon>Bacteria</taxon>
        <taxon>Pseudomonadati</taxon>
        <taxon>Bacteroidota</taxon>
        <taxon>Cytophagia</taxon>
        <taxon>Cytophagales</taxon>
        <taxon>Chryseotaleaceae</taxon>
        <taxon>Chryseosolibacter</taxon>
    </lineage>
</organism>
<reference evidence="1 2" key="1">
    <citation type="submission" date="2021-05" db="EMBL/GenBank/DDBJ databases">
        <title>A Polyphasic approach of four new species of the genus Ohtaekwangia: Ohtaekwangia histidinii sp. nov., Ohtaekwangia cretensis sp. nov., Ohtaekwangia indiensis sp. nov., Ohtaekwangia reichenbachii sp. nov. from diverse environment.</title>
        <authorList>
            <person name="Octaviana S."/>
        </authorList>
    </citation>
    <scope>NUCLEOTIDE SEQUENCE [LARGE SCALE GENOMIC DNA]</scope>
    <source>
        <strain evidence="1 2">PWU4</strain>
    </source>
</reference>
<keyword evidence="2" id="KW-1185">Reference proteome</keyword>
<gene>
    <name evidence="1" type="ORF">KK083_20795</name>
</gene>
<dbReference type="EMBL" id="JAHESF010000024">
    <property type="protein sequence ID" value="MBT1699347.1"/>
    <property type="molecule type" value="Genomic_DNA"/>
</dbReference>
<proteinExistence type="predicted"/>
<dbReference type="RefSeq" id="WP_254167225.1">
    <property type="nucleotide sequence ID" value="NZ_JAHESF010000024.1"/>
</dbReference>